<protein>
    <submittedName>
        <fullName evidence="1">Uncharacterized protein</fullName>
    </submittedName>
</protein>
<dbReference type="EMBL" id="FMAR01000010">
    <property type="protein sequence ID" value="SCC48292.1"/>
    <property type="molecule type" value="Genomic_DNA"/>
</dbReference>
<sequence>MTDKINKTTVGDVAHSLVKGGLGTIPIIGSLATEIFGLIVTPPLEKRRAEWMNQIAEKLKALEDKNAIDFHELSNNEQFIDVVLQATALALKTSEKEKIKAFQNAVVNTASREAPDQTVSQIFLNQLDGFTTWHIRILKFIDNPRLWFQKANRIPPNYMAGSISAVIKDAFSELKNQDDLLDIIWNDLKTSGFHRTGDIKTTMTGDGTLSERTTQLGKQFLEFITNDRT</sequence>
<evidence type="ECO:0000313" key="2">
    <source>
        <dbReference type="Proteomes" id="UP000242818"/>
    </source>
</evidence>
<evidence type="ECO:0000313" key="1">
    <source>
        <dbReference type="EMBL" id="SCC48292.1"/>
    </source>
</evidence>
<proteinExistence type="predicted"/>
<keyword evidence="2" id="KW-1185">Reference proteome</keyword>
<reference evidence="1 2" key="1">
    <citation type="submission" date="2016-08" db="EMBL/GenBank/DDBJ databases">
        <authorList>
            <person name="Seilhamer J.J."/>
        </authorList>
    </citation>
    <scope>NUCLEOTIDE SEQUENCE [LARGE SCALE GENOMIC DNA]</scope>
    <source>
        <strain evidence="1 2">A37T2</strain>
    </source>
</reference>
<dbReference type="Proteomes" id="UP000242818">
    <property type="component" value="Unassembled WGS sequence"/>
</dbReference>
<dbReference type="RefSeq" id="WP_089713410.1">
    <property type="nucleotide sequence ID" value="NZ_FMAR01000010.1"/>
</dbReference>
<dbReference type="AlphaFoldDB" id="A0A1C4EXN1"/>
<name>A0A1C4EXN1_9BACT</name>
<accession>A0A1C4EXN1</accession>
<dbReference type="OrthoDB" id="2113051at2"/>
<gene>
    <name evidence="1" type="ORF">GA0116948_11092</name>
</gene>
<organism evidence="1 2">
    <name type="scientific">Chitinophaga costaii</name>
    <dbReference type="NCBI Taxonomy" id="1335309"/>
    <lineage>
        <taxon>Bacteria</taxon>
        <taxon>Pseudomonadati</taxon>
        <taxon>Bacteroidota</taxon>
        <taxon>Chitinophagia</taxon>
        <taxon>Chitinophagales</taxon>
        <taxon>Chitinophagaceae</taxon>
        <taxon>Chitinophaga</taxon>
    </lineage>
</organism>